<dbReference type="GO" id="GO:0043190">
    <property type="term" value="C:ATP-binding cassette (ABC) transporter complex"/>
    <property type="evidence" value="ECO:0007669"/>
    <property type="project" value="InterPro"/>
</dbReference>
<feature type="transmembrane region" description="Helical" evidence="9">
    <location>
        <begin position="130"/>
        <end position="152"/>
    </location>
</feature>
<dbReference type="InterPro" id="IPR037294">
    <property type="entry name" value="ABC_BtuC-like"/>
</dbReference>
<feature type="transmembrane region" description="Helical" evidence="9">
    <location>
        <begin position="252"/>
        <end position="269"/>
    </location>
</feature>
<keyword evidence="6 9" id="KW-1133">Transmembrane helix</keyword>
<feature type="transmembrane region" description="Helical" evidence="9">
    <location>
        <begin position="89"/>
        <end position="110"/>
    </location>
</feature>
<dbReference type="Proteomes" id="UP000253517">
    <property type="component" value="Unassembled WGS sequence"/>
</dbReference>
<feature type="transmembrane region" description="Helical" evidence="9">
    <location>
        <begin position="60"/>
        <end position="77"/>
    </location>
</feature>
<comment type="similarity">
    <text evidence="2 8">Belongs to the ABC-3 integral membrane protein family.</text>
</comment>
<dbReference type="Gene3D" id="1.10.3470.10">
    <property type="entry name" value="ABC transporter involved in vitamin B12 uptake, BtuC"/>
    <property type="match status" value="1"/>
</dbReference>
<dbReference type="Pfam" id="PF00950">
    <property type="entry name" value="ABC-3"/>
    <property type="match status" value="1"/>
</dbReference>
<evidence type="ECO:0000256" key="1">
    <source>
        <dbReference type="ARBA" id="ARBA00004651"/>
    </source>
</evidence>
<evidence type="ECO:0000256" key="5">
    <source>
        <dbReference type="ARBA" id="ARBA00022692"/>
    </source>
</evidence>
<name>A0A369A3L0_9FLAO</name>
<evidence type="ECO:0000256" key="3">
    <source>
        <dbReference type="ARBA" id="ARBA00022448"/>
    </source>
</evidence>
<accession>A0A369A3L0</accession>
<dbReference type="SUPFAM" id="SSF81345">
    <property type="entry name" value="ABC transporter involved in vitamin B12 uptake, BtuC"/>
    <property type="match status" value="1"/>
</dbReference>
<dbReference type="InterPro" id="IPR001626">
    <property type="entry name" value="ABC_TroCD"/>
</dbReference>
<gene>
    <name evidence="10" type="ORF">DES35_102358</name>
</gene>
<keyword evidence="11" id="KW-1185">Reference proteome</keyword>
<proteinExistence type="inferred from homology"/>
<dbReference type="GO" id="GO:0055085">
    <property type="term" value="P:transmembrane transport"/>
    <property type="evidence" value="ECO:0007669"/>
    <property type="project" value="InterPro"/>
</dbReference>
<keyword evidence="3 8" id="KW-0813">Transport</keyword>
<keyword evidence="5 8" id="KW-0812">Transmembrane</keyword>
<evidence type="ECO:0000256" key="6">
    <source>
        <dbReference type="ARBA" id="ARBA00022989"/>
    </source>
</evidence>
<comment type="subcellular location">
    <subcellularLocation>
        <location evidence="1 8">Cell membrane</location>
        <topology evidence="1 8">Multi-pass membrane protein</topology>
    </subcellularLocation>
</comment>
<reference evidence="10 11" key="1">
    <citation type="submission" date="2018-07" db="EMBL/GenBank/DDBJ databases">
        <title>Genomic Encyclopedia of Type Strains, Phase IV (KMG-IV): sequencing the most valuable type-strain genomes for metagenomic binning, comparative biology and taxonomic classification.</title>
        <authorList>
            <person name="Goeker M."/>
        </authorList>
    </citation>
    <scope>NUCLEOTIDE SEQUENCE [LARGE SCALE GENOMIC DNA]</scope>
    <source>
        <strain evidence="10 11">DSM 21410</strain>
    </source>
</reference>
<comment type="caution">
    <text evidence="10">The sequence shown here is derived from an EMBL/GenBank/DDBJ whole genome shotgun (WGS) entry which is preliminary data.</text>
</comment>
<evidence type="ECO:0000256" key="8">
    <source>
        <dbReference type="RuleBase" id="RU003943"/>
    </source>
</evidence>
<evidence type="ECO:0000313" key="10">
    <source>
        <dbReference type="EMBL" id="RCX03902.1"/>
    </source>
</evidence>
<feature type="transmembrane region" description="Helical" evidence="9">
    <location>
        <begin position="224"/>
        <end position="246"/>
    </location>
</feature>
<evidence type="ECO:0000256" key="4">
    <source>
        <dbReference type="ARBA" id="ARBA00022475"/>
    </source>
</evidence>
<dbReference type="AlphaFoldDB" id="A0A369A3L0"/>
<keyword evidence="7 9" id="KW-0472">Membrane</keyword>
<feature type="transmembrane region" description="Helical" evidence="9">
    <location>
        <begin position="6"/>
        <end position="30"/>
    </location>
</feature>
<dbReference type="GO" id="GO:0010043">
    <property type="term" value="P:response to zinc ion"/>
    <property type="evidence" value="ECO:0007669"/>
    <property type="project" value="TreeGrafter"/>
</dbReference>
<protein>
    <submittedName>
        <fullName evidence="10">Manganese/zinc/iron transport system permease protein</fullName>
    </submittedName>
</protein>
<dbReference type="PANTHER" id="PTHR30477">
    <property type="entry name" value="ABC-TRANSPORTER METAL-BINDING PROTEIN"/>
    <property type="match status" value="1"/>
</dbReference>
<keyword evidence="4" id="KW-1003">Cell membrane</keyword>
<dbReference type="PANTHER" id="PTHR30477:SF3">
    <property type="entry name" value="METAL TRANSPORT SYSTEM MEMBRANE PROTEIN CT_069-RELATED"/>
    <property type="match status" value="1"/>
</dbReference>
<sequence>MFQEPNFLWVFAGSALLAISASRVGVFVFLQNKSLSGDVISHSLLPGMVIGYLLSGEKNFWLLFMGGFITGYFAQILTEKIIKISFLKADVAMAVVLTMFYGLGVVLLTVAEKLPYGNQAGLSAFLLGKAAALTNLDVGMYAVLTALILAFVKWSEKALITVSFDSTYAKAIGLPVGRINTLLTSLLTGAVVMGVQAVGVVLISALIILPALGSRLISASIRQMTSYAMAISLLMSAGGTVISYIYPKMPTGPIIVVVGGMLLIVLYLFRKKTNEKYE</sequence>
<evidence type="ECO:0000256" key="7">
    <source>
        <dbReference type="ARBA" id="ARBA00023136"/>
    </source>
</evidence>
<organism evidence="10 11">
    <name type="scientific">Schleiferia thermophila</name>
    <dbReference type="NCBI Taxonomy" id="884107"/>
    <lineage>
        <taxon>Bacteria</taxon>
        <taxon>Pseudomonadati</taxon>
        <taxon>Bacteroidota</taxon>
        <taxon>Flavobacteriia</taxon>
        <taxon>Flavobacteriales</taxon>
        <taxon>Schleiferiaceae</taxon>
        <taxon>Schleiferia</taxon>
    </lineage>
</organism>
<evidence type="ECO:0000256" key="9">
    <source>
        <dbReference type="SAM" id="Phobius"/>
    </source>
</evidence>
<dbReference type="EMBL" id="QPJS01000002">
    <property type="protein sequence ID" value="RCX03902.1"/>
    <property type="molecule type" value="Genomic_DNA"/>
</dbReference>
<evidence type="ECO:0000313" key="11">
    <source>
        <dbReference type="Proteomes" id="UP000253517"/>
    </source>
</evidence>
<evidence type="ECO:0000256" key="2">
    <source>
        <dbReference type="ARBA" id="ARBA00008034"/>
    </source>
</evidence>
<feature type="transmembrane region" description="Helical" evidence="9">
    <location>
        <begin position="189"/>
        <end position="212"/>
    </location>
</feature>